<name>A0ABS5LU12_9BURK</name>
<protein>
    <recommendedName>
        <fullName evidence="4">DUF2798 domain-containing protein</fullName>
    </recommendedName>
</protein>
<feature type="transmembrane region" description="Helical" evidence="1">
    <location>
        <begin position="46"/>
        <end position="70"/>
    </location>
</feature>
<evidence type="ECO:0000256" key="1">
    <source>
        <dbReference type="SAM" id="Phobius"/>
    </source>
</evidence>
<accession>A0ABS5LU12</accession>
<feature type="transmembrane region" description="Helical" evidence="1">
    <location>
        <begin position="82"/>
        <end position="100"/>
    </location>
</feature>
<reference evidence="2 3" key="1">
    <citation type="submission" date="2020-03" db="EMBL/GenBank/DDBJ databases">
        <title>The role of nitrogen metabolism on polyethylene biodegradation.</title>
        <authorList>
            <person name="Peixoto J."/>
            <person name="Vizzotto C.S."/>
            <person name="Ramos A."/>
            <person name="Alves G."/>
            <person name="Steindorff A."/>
            <person name="Kruger R."/>
        </authorList>
    </citation>
    <scope>NUCLEOTIDE SEQUENCE [LARGE SCALE GENOMIC DNA]</scope>
    <source>
        <strain evidence="2 3">PE63</strain>
    </source>
</reference>
<evidence type="ECO:0000313" key="2">
    <source>
        <dbReference type="EMBL" id="MBS3019796.1"/>
    </source>
</evidence>
<evidence type="ECO:0008006" key="4">
    <source>
        <dbReference type="Google" id="ProtNLM"/>
    </source>
</evidence>
<proteinExistence type="predicted"/>
<keyword evidence="1" id="KW-0812">Transmembrane</keyword>
<sequence>MHSALTADSPCSRRDNAECISDIIFMNSSTSSSPSRLSTLKLHRRYTPFVFAFFMAGIMAFLMCCTIVAANTGFDSGYVRRVFSAYALAMPVAFFCVMMVRPLVLKLVALTVHTH</sequence>
<keyword evidence="1" id="KW-0472">Membrane</keyword>
<dbReference type="Pfam" id="PF11391">
    <property type="entry name" value="DUF2798"/>
    <property type="match status" value="1"/>
</dbReference>
<dbReference type="InterPro" id="IPR021529">
    <property type="entry name" value="DUF2798"/>
</dbReference>
<keyword evidence="1" id="KW-1133">Transmembrane helix</keyword>
<comment type="caution">
    <text evidence="2">The sequence shown here is derived from an EMBL/GenBank/DDBJ whole genome shotgun (WGS) entry which is preliminary data.</text>
</comment>
<organism evidence="2 3">
    <name type="scientific">Comamonas brasiliensis</name>
    <dbReference type="NCBI Taxonomy" id="1812482"/>
    <lineage>
        <taxon>Bacteria</taxon>
        <taxon>Pseudomonadati</taxon>
        <taxon>Pseudomonadota</taxon>
        <taxon>Betaproteobacteria</taxon>
        <taxon>Burkholderiales</taxon>
        <taxon>Comamonadaceae</taxon>
        <taxon>Comamonas</taxon>
    </lineage>
</organism>
<dbReference type="Proteomes" id="UP001647436">
    <property type="component" value="Unassembled WGS sequence"/>
</dbReference>
<gene>
    <name evidence="2" type="ORF">DJFAAGMI_02549</name>
</gene>
<keyword evidence="3" id="KW-1185">Reference proteome</keyword>
<evidence type="ECO:0000313" key="3">
    <source>
        <dbReference type="Proteomes" id="UP001647436"/>
    </source>
</evidence>
<dbReference type="EMBL" id="JAANES010000003">
    <property type="protein sequence ID" value="MBS3019796.1"/>
    <property type="molecule type" value="Genomic_DNA"/>
</dbReference>